<evidence type="ECO:0000313" key="3">
    <source>
        <dbReference type="Proteomes" id="UP000034185"/>
    </source>
</evidence>
<name>A0A0G1X9E2_9BACT</name>
<keyword evidence="2" id="KW-0378">Hydrolase</keyword>
<dbReference type="PANTHER" id="PTHR47297:SF2">
    <property type="entry name" value="OS02G0606800 PROTEIN"/>
    <property type="match status" value="1"/>
</dbReference>
<accession>A0A0G1X9E2</accession>
<dbReference type="Proteomes" id="UP000034185">
    <property type="component" value="Unassembled WGS sequence"/>
</dbReference>
<dbReference type="SUPFAM" id="SSF52499">
    <property type="entry name" value="Isochorismatase-like hydrolases"/>
    <property type="match status" value="1"/>
</dbReference>
<dbReference type="Pfam" id="PF00857">
    <property type="entry name" value="Isochorismatase"/>
    <property type="match status" value="1"/>
</dbReference>
<comment type="caution">
    <text evidence="2">The sequence shown here is derived from an EMBL/GenBank/DDBJ whole genome shotgun (WGS) entry which is preliminary data.</text>
</comment>
<sequence>MDRKKLLAALQEECPVGQVAYTLPLNTGLVLVDLVNGFCTPGAGPLAPPAPDSRVDQMVDKTDKLARRFVHEQRPIFVFRDSHTPGVPEPPYPPHCEKGTGQDELVPQLAWLEKASNNHFLNGLVQILPKNCINGFVGAIDIDGKNAIVDWVRRNKLEAIVVVGICTDICGSDFIVAMLSARNHGLMPTLKDIVFYEPASATYDLPKEAIAALGFPKTTAHPREITHHIGLYTMQTRGAIIANELKD</sequence>
<dbReference type="InterPro" id="IPR036380">
    <property type="entry name" value="Isochorismatase-like_sf"/>
</dbReference>
<dbReference type="GO" id="GO:0019365">
    <property type="term" value="P:pyridine nucleotide salvage"/>
    <property type="evidence" value="ECO:0007669"/>
    <property type="project" value="InterPro"/>
</dbReference>
<feature type="domain" description="Isochorismatase-like" evidence="1">
    <location>
        <begin position="28"/>
        <end position="181"/>
    </location>
</feature>
<evidence type="ECO:0000313" key="2">
    <source>
        <dbReference type="EMBL" id="KKW27470.1"/>
    </source>
</evidence>
<organism evidence="2 3">
    <name type="scientific">Candidatus Kaiserbacteria bacterium GW2011_GWB1_52_6</name>
    <dbReference type="NCBI Taxonomy" id="1618674"/>
    <lineage>
        <taxon>Bacteria</taxon>
        <taxon>Candidatus Kaiseribacteriota</taxon>
    </lineage>
</organism>
<dbReference type="GO" id="GO:0008936">
    <property type="term" value="F:nicotinamidase activity"/>
    <property type="evidence" value="ECO:0007669"/>
    <property type="project" value="InterPro"/>
</dbReference>
<proteinExistence type="predicted"/>
<dbReference type="EMBL" id="LCRA01000013">
    <property type="protein sequence ID" value="KKW27470.1"/>
    <property type="molecule type" value="Genomic_DNA"/>
</dbReference>
<dbReference type="PANTHER" id="PTHR47297">
    <property type="match status" value="1"/>
</dbReference>
<reference evidence="2 3" key="1">
    <citation type="journal article" date="2015" name="Nature">
        <title>rRNA introns, odd ribosomes, and small enigmatic genomes across a large radiation of phyla.</title>
        <authorList>
            <person name="Brown C.T."/>
            <person name="Hug L.A."/>
            <person name="Thomas B.C."/>
            <person name="Sharon I."/>
            <person name="Castelle C.J."/>
            <person name="Singh A."/>
            <person name="Wilkins M.J."/>
            <person name="Williams K.H."/>
            <person name="Banfield J.F."/>
        </authorList>
    </citation>
    <scope>NUCLEOTIDE SEQUENCE [LARGE SCALE GENOMIC DNA]</scope>
</reference>
<dbReference type="InterPro" id="IPR000868">
    <property type="entry name" value="Isochorismatase-like_dom"/>
</dbReference>
<dbReference type="Gene3D" id="3.40.50.850">
    <property type="entry name" value="Isochorismatase-like"/>
    <property type="match status" value="1"/>
</dbReference>
<dbReference type="InterPro" id="IPR044717">
    <property type="entry name" value="NIC1"/>
</dbReference>
<gene>
    <name evidence="2" type="ORF">UY70_C0013G0002</name>
</gene>
<dbReference type="AlphaFoldDB" id="A0A0G1X9E2"/>
<evidence type="ECO:0000259" key="1">
    <source>
        <dbReference type="Pfam" id="PF00857"/>
    </source>
</evidence>
<dbReference type="CDD" id="cd00431">
    <property type="entry name" value="cysteine_hydrolases"/>
    <property type="match status" value="1"/>
</dbReference>
<protein>
    <submittedName>
        <fullName evidence="2">Isochorismatase hydrolase</fullName>
    </submittedName>
</protein>